<dbReference type="GO" id="GO:0016706">
    <property type="term" value="F:2-oxoglutarate-dependent dioxygenase activity"/>
    <property type="evidence" value="ECO:0007669"/>
    <property type="project" value="UniProtKB-ARBA"/>
</dbReference>
<dbReference type="CDD" id="cd00250">
    <property type="entry name" value="CAS_like"/>
    <property type="match status" value="1"/>
</dbReference>
<dbReference type="Proteomes" id="UP000006753">
    <property type="component" value="Unassembled WGS sequence"/>
</dbReference>
<keyword evidence="4 10" id="KW-0223">Dioxygenase</keyword>
<evidence type="ECO:0000256" key="5">
    <source>
        <dbReference type="ARBA" id="ARBA00023002"/>
    </source>
</evidence>
<dbReference type="RefSeq" id="XP_007293460.1">
    <property type="nucleotide sequence ID" value="XM_007293398.1"/>
</dbReference>
<dbReference type="PANTHER" id="PTHR10696">
    <property type="entry name" value="GAMMA-BUTYROBETAINE HYDROXYLASE-RELATED"/>
    <property type="match status" value="1"/>
</dbReference>
<dbReference type="PANTHER" id="PTHR10696:SF25">
    <property type="entry name" value="OXIDOREDUCTASE AIM17-RELATED"/>
    <property type="match status" value="1"/>
</dbReference>
<keyword evidence="11" id="KW-1185">Reference proteome</keyword>
<protein>
    <submittedName>
        <fullName evidence="10">Gamma-butyrobetaine dioxygenase</fullName>
    </submittedName>
</protein>
<dbReference type="HOGENOM" id="CLU_021859_0_0_1"/>
<evidence type="ECO:0000313" key="10">
    <source>
        <dbReference type="EMBL" id="EKD16277.1"/>
    </source>
</evidence>
<dbReference type="Gene3D" id="3.30.2020.30">
    <property type="match status" value="1"/>
</dbReference>
<dbReference type="InterPro" id="IPR003819">
    <property type="entry name" value="TauD/TfdA-like"/>
</dbReference>
<feature type="compositionally biased region" description="Basic and acidic residues" evidence="7">
    <location>
        <begin position="36"/>
        <end position="50"/>
    </location>
</feature>
<dbReference type="Pfam" id="PF06155">
    <property type="entry name" value="GBBH-like_N"/>
    <property type="match status" value="1"/>
</dbReference>
<proteinExistence type="inferred from homology"/>
<dbReference type="Gene3D" id="3.60.130.10">
    <property type="entry name" value="Clavaminate synthase-like"/>
    <property type="match status" value="1"/>
</dbReference>
<reference evidence="10 11" key="1">
    <citation type="journal article" date="2012" name="BMC Genomics">
        <title>Sequencing the genome of Marssonina brunnea reveals fungus-poplar co-evolution.</title>
        <authorList>
            <person name="Zhu S."/>
            <person name="Cao Y.-Z."/>
            <person name="Jiang C."/>
            <person name="Tan B.-Y."/>
            <person name="Wang Z."/>
            <person name="Feng S."/>
            <person name="Zhang L."/>
            <person name="Su X.-H."/>
            <person name="Brejova B."/>
            <person name="Vinar T."/>
            <person name="Xu M."/>
            <person name="Wang M.-X."/>
            <person name="Zhang S.-G."/>
            <person name="Huang M.-R."/>
            <person name="Wu R."/>
            <person name="Zhou Y."/>
        </authorList>
    </citation>
    <scope>NUCLEOTIDE SEQUENCE [LARGE SCALE GENOMIC DNA]</scope>
    <source>
        <strain evidence="10 11">MB_m1</strain>
    </source>
</reference>
<evidence type="ECO:0000313" key="11">
    <source>
        <dbReference type="Proteomes" id="UP000006753"/>
    </source>
</evidence>
<evidence type="ECO:0000259" key="8">
    <source>
        <dbReference type="Pfam" id="PF02668"/>
    </source>
</evidence>
<comment type="cofactor">
    <cofactor evidence="1">
        <name>Fe(2+)</name>
        <dbReference type="ChEBI" id="CHEBI:29033"/>
    </cofactor>
</comment>
<name>K1WUZ9_MARBU</name>
<evidence type="ECO:0000256" key="3">
    <source>
        <dbReference type="ARBA" id="ARBA00022723"/>
    </source>
</evidence>
<dbReference type="GO" id="GO:0045329">
    <property type="term" value="P:carnitine biosynthetic process"/>
    <property type="evidence" value="ECO:0007669"/>
    <property type="project" value="TreeGrafter"/>
</dbReference>
<dbReference type="STRING" id="1072389.K1WUZ9"/>
<dbReference type="GO" id="GO:0046872">
    <property type="term" value="F:metal ion binding"/>
    <property type="evidence" value="ECO:0007669"/>
    <property type="project" value="UniProtKB-KW"/>
</dbReference>
<dbReference type="EMBL" id="JH921439">
    <property type="protein sequence ID" value="EKD16277.1"/>
    <property type="molecule type" value="Genomic_DNA"/>
</dbReference>
<keyword evidence="5" id="KW-0560">Oxidoreductase</keyword>
<dbReference type="InterPro" id="IPR010376">
    <property type="entry name" value="GBBH-like_N"/>
</dbReference>
<sequence length="558" mass="64686">MGGFRMATRPLSGSWLPRYHCTRDTVRTLSACPRRGAVDGRPRPSSREDALPSWSREGALSPRHQTTGQNWSGHRNTKRYVTSQAPGENYVSIPNTGPGAWHPVLLRDACPCPQCIDTSTTQKNFNTTHIPETIRAKSVEPQDDGDVKVTWENDIPGYGPDHVSIYPAQLLRRMEKMRLRYRDRSELAGLRLWDRKRIREELQYIDYEEYMKSDRMLFNAISLLQCYGILLLRRVPKSEESVEAIAGRIGKIRDTFYGRTWDVKSVPKAKNVAYTHQFLGLHMDLLYMQNPPGLQLLHCLENTCQGGQSIFSDSFYAVRQLEHDDLETLRKRRLAYHYRNGDQHYYHERPVLEMSPFFYERDGALHRSPMFINYSPPFQANIPLDKAHQDRFPDLVTALRNFASEVESPMNMYEYSLQEGECVIFNNRRVLHGRREFDTGQGHRWLKGTYVDTDVFKSRYRVLQKQIKYKNPQSAGELQELHKARVEKAKSEGPFGVPDIRLESLPKHFVHKEDRRKAIASVHISRAREFEAEMFGTVVNRKAVQEDDGEEALEESAH</sequence>
<evidence type="ECO:0000256" key="4">
    <source>
        <dbReference type="ARBA" id="ARBA00022964"/>
    </source>
</evidence>
<accession>K1WUZ9</accession>
<dbReference type="InterPro" id="IPR050411">
    <property type="entry name" value="AlphaKG_dependent_hydroxylases"/>
</dbReference>
<dbReference type="KEGG" id="mbe:MBM_05571"/>
<evidence type="ECO:0000256" key="7">
    <source>
        <dbReference type="SAM" id="MobiDB-lite"/>
    </source>
</evidence>
<keyword evidence="6" id="KW-0408">Iron</keyword>
<dbReference type="eggNOG" id="KOG3888">
    <property type="taxonomic scope" value="Eukaryota"/>
</dbReference>
<feature type="region of interest" description="Disordered" evidence="7">
    <location>
        <begin position="33"/>
        <end position="76"/>
    </location>
</feature>
<dbReference type="InterPro" id="IPR042098">
    <property type="entry name" value="TauD-like_sf"/>
</dbReference>
<dbReference type="InterPro" id="IPR038492">
    <property type="entry name" value="GBBH-like_N_sf"/>
</dbReference>
<dbReference type="AlphaFoldDB" id="K1WUZ9"/>
<feature type="compositionally biased region" description="Polar residues" evidence="7">
    <location>
        <begin position="63"/>
        <end position="76"/>
    </location>
</feature>
<dbReference type="Pfam" id="PF02668">
    <property type="entry name" value="TauD"/>
    <property type="match status" value="1"/>
</dbReference>
<dbReference type="OMA" id="VHITWPN"/>
<gene>
    <name evidence="10" type="ORF">MBM_05571</name>
</gene>
<evidence type="ECO:0000256" key="2">
    <source>
        <dbReference type="ARBA" id="ARBA00008654"/>
    </source>
</evidence>
<evidence type="ECO:0000256" key="6">
    <source>
        <dbReference type="ARBA" id="ARBA00023004"/>
    </source>
</evidence>
<dbReference type="SUPFAM" id="SSF51197">
    <property type="entry name" value="Clavaminate synthase-like"/>
    <property type="match status" value="1"/>
</dbReference>
<feature type="domain" description="Gamma-butyrobetaine hydroxylase-like N-terminal" evidence="9">
    <location>
        <begin position="101"/>
        <end position="171"/>
    </location>
</feature>
<evidence type="ECO:0000259" key="9">
    <source>
        <dbReference type="Pfam" id="PF06155"/>
    </source>
</evidence>
<dbReference type="FunCoup" id="K1WUZ9">
    <property type="interactions" value="614"/>
</dbReference>
<dbReference type="InParanoid" id="K1WUZ9"/>
<dbReference type="OrthoDB" id="406634at2759"/>
<organism evidence="10 11">
    <name type="scientific">Marssonina brunnea f. sp. multigermtubi (strain MB_m1)</name>
    <name type="common">Marssonina leaf spot fungus</name>
    <dbReference type="NCBI Taxonomy" id="1072389"/>
    <lineage>
        <taxon>Eukaryota</taxon>
        <taxon>Fungi</taxon>
        <taxon>Dikarya</taxon>
        <taxon>Ascomycota</taxon>
        <taxon>Pezizomycotina</taxon>
        <taxon>Leotiomycetes</taxon>
        <taxon>Helotiales</taxon>
        <taxon>Drepanopezizaceae</taxon>
        <taxon>Drepanopeziza</taxon>
    </lineage>
</organism>
<comment type="similarity">
    <text evidence="2">Belongs to the gamma-BBH/TMLD family.</text>
</comment>
<feature type="domain" description="TauD/TfdA-like" evidence="8">
    <location>
        <begin position="204"/>
        <end position="450"/>
    </location>
</feature>
<evidence type="ECO:0000256" key="1">
    <source>
        <dbReference type="ARBA" id="ARBA00001954"/>
    </source>
</evidence>
<dbReference type="GeneID" id="18761506"/>
<dbReference type="GO" id="GO:0005739">
    <property type="term" value="C:mitochondrion"/>
    <property type="evidence" value="ECO:0007669"/>
    <property type="project" value="TreeGrafter"/>
</dbReference>
<keyword evidence="3" id="KW-0479">Metal-binding</keyword>